<dbReference type="Pfam" id="PF02458">
    <property type="entry name" value="Transferase"/>
    <property type="match status" value="1"/>
</dbReference>
<dbReference type="InterPro" id="IPR023213">
    <property type="entry name" value="CAT-like_dom_sf"/>
</dbReference>
<dbReference type="PANTHER" id="PTHR31896">
    <property type="entry name" value="FAMILY REGULATORY PROTEIN, PUTATIVE (AFU_ORTHOLOGUE AFUA_3G14730)-RELATED"/>
    <property type="match status" value="1"/>
</dbReference>
<keyword evidence="4" id="KW-1185">Reference proteome</keyword>
<dbReference type="EMBL" id="JBBNAE010000007">
    <property type="protein sequence ID" value="KAK9109237.1"/>
    <property type="molecule type" value="Genomic_DNA"/>
</dbReference>
<evidence type="ECO:0000256" key="1">
    <source>
        <dbReference type="ARBA" id="ARBA00022679"/>
    </source>
</evidence>
<evidence type="ECO:0000313" key="4">
    <source>
        <dbReference type="Proteomes" id="UP001417504"/>
    </source>
</evidence>
<feature type="region of interest" description="Disordered" evidence="2">
    <location>
        <begin position="1"/>
        <end position="27"/>
    </location>
</feature>
<name>A0AAP0NI53_9MAGN</name>
<evidence type="ECO:0000256" key="2">
    <source>
        <dbReference type="SAM" id="MobiDB-lite"/>
    </source>
</evidence>
<organism evidence="3 4">
    <name type="scientific">Stephania japonica</name>
    <dbReference type="NCBI Taxonomy" id="461633"/>
    <lineage>
        <taxon>Eukaryota</taxon>
        <taxon>Viridiplantae</taxon>
        <taxon>Streptophyta</taxon>
        <taxon>Embryophyta</taxon>
        <taxon>Tracheophyta</taxon>
        <taxon>Spermatophyta</taxon>
        <taxon>Magnoliopsida</taxon>
        <taxon>Ranunculales</taxon>
        <taxon>Menispermaceae</taxon>
        <taxon>Menispermoideae</taxon>
        <taxon>Cissampelideae</taxon>
        <taxon>Stephania</taxon>
    </lineage>
</organism>
<dbReference type="Gene3D" id="3.30.559.10">
    <property type="entry name" value="Chloramphenicol acetyltransferase-like domain"/>
    <property type="match status" value="2"/>
</dbReference>
<dbReference type="AlphaFoldDB" id="A0AAP0NI53"/>
<keyword evidence="1" id="KW-0808">Transferase</keyword>
<dbReference type="GO" id="GO:0016740">
    <property type="term" value="F:transferase activity"/>
    <property type="evidence" value="ECO:0007669"/>
    <property type="project" value="UniProtKB-KW"/>
</dbReference>
<dbReference type="Proteomes" id="UP001417504">
    <property type="component" value="Unassembled WGS sequence"/>
</dbReference>
<reference evidence="3 4" key="1">
    <citation type="submission" date="2024-01" db="EMBL/GenBank/DDBJ databases">
        <title>Genome assemblies of Stephania.</title>
        <authorList>
            <person name="Yang L."/>
        </authorList>
    </citation>
    <scope>NUCLEOTIDE SEQUENCE [LARGE SCALE GENOMIC DNA]</scope>
    <source>
        <strain evidence="3">QJT</strain>
        <tissue evidence="3">Leaf</tissue>
    </source>
</reference>
<dbReference type="InterPro" id="IPR051283">
    <property type="entry name" value="Sec_Metabolite_Acyltrans"/>
</dbReference>
<feature type="compositionally biased region" description="Low complexity" evidence="2">
    <location>
        <begin position="16"/>
        <end position="27"/>
    </location>
</feature>
<comment type="caution">
    <text evidence="3">The sequence shown here is derived from an EMBL/GenBank/DDBJ whole genome shotgun (WGS) entry which is preliminary data.</text>
</comment>
<accession>A0AAP0NI53</accession>
<feature type="compositionally biased region" description="Polar residues" evidence="2">
    <location>
        <begin position="1"/>
        <end position="13"/>
    </location>
</feature>
<sequence length="444" mass="49837">MNHTDVSHISTKTVRIRSSSPSSRPQQIELSPWDLQFLRVSVIQKGLIYHYQASDEPPPSATIIHSLETSLSLTLHHFFPLAGRLAITTHDDNTVSVCIDCNNAGAELIHAIAPNVTVADVKSLDFVHDSLYPLKGNYFNYDHGIPLLAVQATELVDGIFIGITTNHVLVDGTSFWHFLNTWSEICRTGSDHHFISAHPPVFQRWFPDDLRPPIRFRFDLNEKVLNPPKLAERVFRFTPESIARLKAKANAEQPKTVLIKRISSLQAVLAHIWLAVTRARRLCFNEKTGYVLLISDRERLVPPLPQQYFGNAVSIRNFVAKAGELLEQGIGWAAAQLNKEINAHDDKTIRSALASWTKPWWQSDLPSKWFLLAGGSPRFNVLGNDFGWGSPIAVRNGTRFDGRMNVYEGSVEGSMDFEACLATQTLNALIDDADFMREVTVFTC</sequence>
<dbReference type="PANTHER" id="PTHR31896:SF43">
    <property type="entry name" value="PROTEIN ENHANCED PSEUDOMONAS SUSCEPTIBILITY 1"/>
    <property type="match status" value="1"/>
</dbReference>
<protein>
    <submittedName>
        <fullName evidence="3">Uncharacterized protein</fullName>
    </submittedName>
</protein>
<evidence type="ECO:0000313" key="3">
    <source>
        <dbReference type="EMBL" id="KAK9109237.1"/>
    </source>
</evidence>
<proteinExistence type="predicted"/>
<gene>
    <name evidence="3" type="ORF">Sjap_017297</name>
</gene>